<evidence type="ECO:0000259" key="8">
    <source>
        <dbReference type="Pfam" id="PF00347"/>
    </source>
</evidence>
<dbReference type="NCBIfam" id="TIGR03654">
    <property type="entry name" value="L6_bact"/>
    <property type="match status" value="1"/>
</dbReference>
<sequence length="178" mass="19779">MSRIGKKTISLTEKIKVSIIKSQVTVEGPKGKLSQKISDRIQIEYNSNQLKLKCNTNEKEAKALYGLSRTLINNMVIGVSKGFEKKLEIQGVGYRGQIDGKRLILNLGYSHPIVIDPPPDINIEVENNTNIIISGINKETVGQIAAKIKKTRPPEPYKGKGIRYLGEIVKRKVGKAKK</sequence>
<evidence type="ECO:0000256" key="4">
    <source>
        <dbReference type="ARBA" id="ARBA00022980"/>
    </source>
</evidence>
<dbReference type="FunFam" id="3.90.930.12:FF:000001">
    <property type="entry name" value="50S ribosomal protein L6"/>
    <property type="match status" value="1"/>
</dbReference>
<dbReference type="AlphaFoldDB" id="A0A4D6WRB2"/>
<dbReference type="Pfam" id="PF00347">
    <property type="entry name" value="Ribosomal_L6"/>
    <property type="match status" value="2"/>
</dbReference>
<dbReference type="EMBL" id="MK814651">
    <property type="protein sequence ID" value="QCI06189.1"/>
    <property type="molecule type" value="Genomic_DNA"/>
</dbReference>
<evidence type="ECO:0000256" key="3">
    <source>
        <dbReference type="ARBA" id="ARBA00022884"/>
    </source>
</evidence>
<dbReference type="GO" id="GO:0003735">
    <property type="term" value="F:structural constituent of ribosome"/>
    <property type="evidence" value="ECO:0007669"/>
    <property type="project" value="InterPro"/>
</dbReference>
<protein>
    <recommendedName>
        <fullName evidence="6">Large ribosomal subunit protein uL6c</fullName>
    </recommendedName>
</protein>
<dbReference type="InterPro" id="IPR000702">
    <property type="entry name" value="Ribosomal_uL6-like"/>
</dbReference>
<dbReference type="PANTHER" id="PTHR11655">
    <property type="entry name" value="60S/50S RIBOSOMAL PROTEIN L6/L9"/>
    <property type="match status" value="1"/>
</dbReference>
<dbReference type="InterPro" id="IPR020040">
    <property type="entry name" value="Ribosomal_uL6_a/b-dom"/>
</dbReference>
<evidence type="ECO:0000256" key="2">
    <source>
        <dbReference type="ARBA" id="ARBA00022730"/>
    </source>
</evidence>
<dbReference type="PANTHER" id="PTHR11655:SF14">
    <property type="entry name" value="LARGE RIBOSOMAL SUBUNIT PROTEIN UL6M"/>
    <property type="match status" value="1"/>
</dbReference>
<dbReference type="GO" id="GO:0019843">
    <property type="term" value="F:rRNA binding"/>
    <property type="evidence" value="ECO:0007669"/>
    <property type="project" value="UniProtKB-KW"/>
</dbReference>
<feature type="domain" description="Large ribosomal subunit protein uL6 alpha-beta" evidence="8">
    <location>
        <begin position="14"/>
        <end position="82"/>
    </location>
</feature>
<dbReference type="FunFam" id="3.90.930.12:FF:000002">
    <property type="entry name" value="50S ribosomal protein L6"/>
    <property type="match status" value="1"/>
</dbReference>
<dbReference type="SUPFAM" id="SSF56053">
    <property type="entry name" value="Ribosomal protein L6"/>
    <property type="match status" value="2"/>
</dbReference>
<keyword evidence="4 7" id="KW-0689">Ribosomal protein</keyword>
<gene>
    <name evidence="9" type="primary">rpl6</name>
</gene>
<keyword evidence="2" id="KW-0699">rRNA-binding</keyword>
<evidence type="ECO:0000256" key="7">
    <source>
        <dbReference type="RuleBase" id="RU003869"/>
    </source>
</evidence>
<evidence type="ECO:0000313" key="9">
    <source>
        <dbReference type="EMBL" id="QCI06189.1"/>
    </source>
</evidence>
<dbReference type="GO" id="GO:0002181">
    <property type="term" value="P:cytoplasmic translation"/>
    <property type="evidence" value="ECO:0007669"/>
    <property type="project" value="TreeGrafter"/>
</dbReference>
<dbReference type="InterPro" id="IPR002358">
    <property type="entry name" value="Ribosomal_uL6_CS"/>
</dbReference>
<comment type="similarity">
    <text evidence="1 7">Belongs to the universal ribosomal protein uL6 family.</text>
</comment>
<dbReference type="InterPro" id="IPR036789">
    <property type="entry name" value="Ribosomal_uL6-like_a/b-dom_sf"/>
</dbReference>
<dbReference type="PROSITE" id="PS00525">
    <property type="entry name" value="RIBOSOMAL_L6_1"/>
    <property type="match status" value="1"/>
</dbReference>
<proteinExistence type="inferred from homology"/>
<dbReference type="GO" id="GO:0022625">
    <property type="term" value="C:cytosolic large ribosomal subunit"/>
    <property type="evidence" value="ECO:0007669"/>
    <property type="project" value="TreeGrafter"/>
</dbReference>
<name>A0A4D6WRB2_9FLOR</name>
<keyword evidence="3" id="KW-0694">RNA-binding</keyword>
<dbReference type="PIRSF" id="PIRSF002162">
    <property type="entry name" value="Ribosomal_L6"/>
    <property type="match status" value="1"/>
</dbReference>
<reference evidence="9" key="2">
    <citation type="submission" date="2019-04" db="EMBL/GenBank/DDBJ databases">
        <authorList>
            <person name="Pasella M."/>
        </authorList>
    </citation>
    <scope>NUCLEOTIDE SEQUENCE</scope>
    <source>
        <strain evidence="9">VRM320</strain>
    </source>
</reference>
<accession>A0A4D6WRB2</accession>
<keyword evidence="9" id="KW-0934">Plastid</keyword>
<keyword evidence="5 7" id="KW-0687">Ribonucleoprotein</keyword>
<organism evidence="9">
    <name type="scientific">Dicranema revolutum</name>
    <dbReference type="NCBI Taxonomy" id="239144"/>
    <lineage>
        <taxon>Eukaryota</taxon>
        <taxon>Rhodophyta</taxon>
        <taxon>Florideophyceae</taxon>
        <taxon>Rhodymeniophycidae</taxon>
        <taxon>Gigartinales</taxon>
        <taxon>Dicranemataceae</taxon>
        <taxon>Dicranema</taxon>
    </lineage>
</organism>
<dbReference type="Gene3D" id="3.90.930.12">
    <property type="entry name" value="Ribosomal protein L6, alpha-beta domain"/>
    <property type="match status" value="2"/>
</dbReference>
<dbReference type="InterPro" id="IPR019906">
    <property type="entry name" value="Ribosomal_uL6_bac-type"/>
</dbReference>
<evidence type="ECO:0000256" key="1">
    <source>
        <dbReference type="ARBA" id="ARBA00009356"/>
    </source>
</evidence>
<reference evidence="9" key="1">
    <citation type="journal article" date="2019" name="Mol. Phylogenet. Evol.">
        <title>Morphological evolution and classification of the red algal order Ceramiales inferred using plastid phylogenomics.</title>
        <authorList>
            <person name="Diaz-Tapia P."/>
            <person name="Pasella M.M."/>
            <person name="Verbruggen H."/>
            <person name="Maggs C.A."/>
        </authorList>
    </citation>
    <scope>NUCLEOTIDE SEQUENCE</scope>
    <source>
        <strain evidence="9">VRM320</strain>
    </source>
</reference>
<geneLocation type="plastid" evidence="9"/>
<dbReference type="HAMAP" id="MF_01365_B">
    <property type="entry name" value="Ribosomal_uL6_B"/>
    <property type="match status" value="1"/>
</dbReference>
<feature type="domain" description="Large ribosomal subunit protein uL6 alpha-beta" evidence="8">
    <location>
        <begin position="91"/>
        <end position="164"/>
    </location>
</feature>
<evidence type="ECO:0000256" key="5">
    <source>
        <dbReference type="ARBA" id="ARBA00023274"/>
    </source>
</evidence>
<evidence type="ECO:0000256" key="6">
    <source>
        <dbReference type="ARBA" id="ARBA00069413"/>
    </source>
</evidence>
<dbReference type="PRINTS" id="PR00059">
    <property type="entry name" value="RIBOSOMALL6"/>
</dbReference>